<evidence type="ECO:0000256" key="2">
    <source>
        <dbReference type="ARBA" id="ARBA00035112"/>
    </source>
</evidence>
<comment type="similarity">
    <text evidence="2">Belongs to the ustYa family.</text>
</comment>
<reference evidence="3" key="1">
    <citation type="submission" date="2020-11" db="EMBL/GenBank/DDBJ databases">
        <authorList>
            <consortium name="DOE Joint Genome Institute"/>
            <person name="Ahrendt S."/>
            <person name="Riley R."/>
            <person name="Andreopoulos W."/>
            <person name="LaButti K."/>
            <person name="Pangilinan J."/>
            <person name="Ruiz-duenas F.J."/>
            <person name="Barrasa J.M."/>
            <person name="Sanchez-Garcia M."/>
            <person name="Camarero S."/>
            <person name="Miyauchi S."/>
            <person name="Serrano A."/>
            <person name="Linde D."/>
            <person name="Babiker R."/>
            <person name="Drula E."/>
            <person name="Ayuso-Fernandez I."/>
            <person name="Pacheco R."/>
            <person name="Padilla G."/>
            <person name="Ferreira P."/>
            <person name="Barriuso J."/>
            <person name="Kellner H."/>
            <person name="Castanera R."/>
            <person name="Alfaro M."/>
            <person name="Ramirez L."/>
            <person name="Pisabarro A.G."/>
            <person name="Kuo A."/>
            <person name="Tritt A."/>
            <person name="Lipzen A."/>
            <person name="He G."/>
            <person name="Yan M."/>
            <person name="Ng V."/>
            <person name="Cullen D."/>
            <person name="Martin F."/>
            <person name="Rosso M.-N."/>
            <person name="Henrissat B."/>
            <person name="Hibbett D."/>
            <person name="Martinez A.T."/>
            <person name="Grigoriev I.V."/>
        </authorList>
    </citation>
    <scope>NUCLEOTIDE SEQUENCE</scope>
    <source>
        <strain evidence="3">AH 44721</strain>
    </source>
</reference>
<keyword evidence="4" id="KW-1185">Reference proteome</keyword>
<accession>A0A9P5TM65</accession>
<dbReference type="InterPro" id="IPR021765">
    <property type="entry name" value="UstYa-like"/>
</dbReference>
<evidence type="ECO:0000313" key="3">
    <source>
        <dbReference type="EMBL" id="KAF8892789.1"/>
    </source>
</evidence>
<evidence type="ECO:0000313" key="4">
    <source>
        <dbReference type="Proteomes" id="UP000724874"/>
    </source>
</evidence>
<evidence type="ECO:0000256" key="1">
    <source>
        <dbReference type="ARBA" id="ARBA00004685"/>
    </source>
</evidence>
<dbReference type="AlphaFoldDB" id="A0A9P5TM65"/>
<dbReference type="EMBL" id="JADNYJ010000068">
    <property type="protein sequence ID" value="KAF8892789.1"/>
    <property type="molecule type" value="Genomic_DNA"/>
</dbReference>
<name>A0A9P5TM65_GYMJU</name>
<organism evidence="3 4">
    <name type="scientific">Gymnopilus junonius</name>
    <name type="common">Spectacular rustgill mushroom</name>
    <name type="synonym">Gymnopilus spectabilis subsp. junonius</name>
    <dbReference type="NCBI Taxonomy" id="109634"/>
    <lineage>
        <taxon>Eukaryota</taxon>
        <taxon>Fungi</taxon>
        <taxon>Dikarya</taxon>
        <taxon>Basidiomycota</taxon>
        <taxon>Agaricomycotina</taxon>
        <taxon>Agaricomycetes</taxon>
        <taxon>Agaricomycetidae</taxon>
        <taxon>Agaricales</taxon>
        <taxon>Agaricineae</taxon>
        <taxon>Hymenogastraceae</taxon>
        <taxon>Gymnopilus</taxon>
    </lineage>
</organism>
<dbReference type="Pfam" id="PF11807">
    <property type="entry name" value="UstYa"/>
    <property type="match status" value="1"/>
</dbReference>
<proteinExistence type="inferred from homology"/>
<dbReference type="GO" id="GO:0043386">
    <property type="term" value="P:mycotoxin biosynthetic process"/>
    <property type="evidence" value="ECO:0007669"/>
    <property type="project" value="InterPro"/>
</dbReference>
<dbReference type="PANTHER" id="PTHR33365:SF4">
    <property type="entry name" value="CYCLOCHLOROTINE BIOSYNTHESIS PROTEIN O"/>
    <property type="match status" value="1"/>
</dbReference>
<sequence>MPPQSPEYLPRRVLHKSCWDSMLIISSFLKIRIHHDSGDSGVATGYSSLTVYSLPLRNTAPANIAVEYYKELTQVKGTFNHSSIYRGDPSPEIDDAWESVSTAVMMPTRITREKLLKIGKEDRPSTVKYREDDGGGYMATLEVTRSTSLSDYYSQVDEFFGKSKPKTHCIDNLRQYMMCQADTAIITFRGFSSEYPDFNTKHQCRKFEKVIAWQKDRGVHVPASHVQRLEAEVDMPYPP</sequence>
<dbReference type="OrthoDB" id="3687641at2759"/>
<protein>
    <submittedName>
        <fullName evidence="3">Uncharacterized protein</fullName>
    </submittedName>
</protein>
<gene>
    <name evidence="3" type="ORF">CPB84DRAFT_1783550</name>
</gene>
<dbReference type="Proteomes" id="UP000724874">
    <property type="component" value="Unassembled WGS sequence"/>
</dbReference>
<comment type="pathway">
    <text evidence="1">Mycotoxin biosynthesis.</text>
</comment>
<comment type="caution">
    <text evidence="3">The sequence shown here is derived from an EMBL/GenBank/DDBJ whole genome shotgun (WGS) entry which is preliminary data.</text>
</comment>
<dbReference type="PANTHER" id="PTHR33365">
    <property type="entry name" value="YALI0B05434P"/>
    <property type="match status" value="1"/>
</dbReference>